<organism evidence="8 9">
    <name type="scientific">Congregibacter variabilis</name>
    <dbReference type="NCBI Taxonomy" id="3081200"/>
    <lineage>
        <taxon>Bacteria</taxon>
        <taxon>Pseudomonadati</taxon>
        <taxon>Pseudomonadota</taxon>
        <taxon>Gammaproteobacteria</taxon>
        <taxon>Cellvibrionales</taxon>
        <taxon>Halieaceae</taxon>
        <taxon>Congregibacter</taxon>
    </lineage>
</organism>
<dbReference type="PANTHER" id="PTHR10192:SF5">
    <property type="entry name" value="GEPHYRIN"/>
    <property type="match status" value="1"/>
</dbReference>
<dbReference type="EMBL" id="CP136864">
    <property type="protein sequence ID" value="WOJ93246.1"/>
    <property type="molecule type" value="Genomic_DNA"/>
</dbReference>
<dbReference type="SMART" id="SM00852">
    <property type="entry name" value="MoCF_biosynth"/>
    <property type="match status" value="1"/>
</dbReference>
<feature type="domain" description="MoaB/Mog" evidence="7">
    <location>
        <begin position="177"/>
        <end position="315"/>
    </location>
</feature>
<dbReference type="Pfam" id="PF00994">
    <property type="entry name" value="MoCF_biosynth"/>
    <property type="match status" value="1"/>
</dbReference>
<dbReference type="NCBIfam" id="TIGR00177">
    <property type="entry name" value="molyb_syn"/>
    <property type="match status" value="1"/>
</dbReference>
<comment type="function">
    <text evidence="1 6">Catalyzes the insertion of molybdate into adenylated molybdopterin with the concomitant release of AMP.</text>
</comment>
<comment type="pathway">
    <text evidence="2 6">Cofactor biosynthesis; molybdopterin biosynthesis.</text>
</comment>
<evidence type="ECO:0000256" key="3">
    <source>
        <dbReference type="ARBA" id="ARBA00010763"/>
    </source>
</evidence>
<evidence type="ECO:0000256" key="4">
    <source>
        <dbReference type="ARBA" id="ARBA00023150"/>
    </source>
</evidence>
<reference evidence="8 9" key="1">
    <citation type="submission" date="2023-10" db="EMBL/GenBank/DDBJ databases">
        <title>Two novel species belonging to the OM43/NOR5 clade.</title>
        <authorList>
            <person name="Park M."/>
        </authorList>
    </citation>
    <scope>NUCLEOTIDE SEQUENCE [LARGE SCALE GENOMIC DNA]</scope>
    <source>
        <strain evidence="8 9">IMCC43200</strain>
    </source>
</reference>
<comment type="catalytic activity">
    <reaction evidence="5">
        <text>adenylyl-molybdopterin + molybdate = Mo-molybdopterin + AMP + H(+)</text>
        <dbReference type="Rhea" id="RHEA:35047"/>
        <dbReference type="ChEBI" id="CHEBI:15378"/>
        <dbReference type="ChEBI" id="CHEBI:36264"/>
        <dbReference type="ChEBI" id="CHEBI:62727"/>
        <dbReference type="ChEBI" id="CHEBI:71302"/>
        <dbReference type="ChEBI" id="CHEBI:456215"/>
        <dbReference type="EC" id="2.10.1.1"/>
    </reaction>
</comment>
<evidence type="ECO:0000259" key="7">
    <source>
        <dbReference type="SMART" id="SM00852"/>
    </source>
</evidence>
<evidence type="ECO:0000313" key="8">
    <source>
        <dbReference type="EMBL" id="WOJ93246.1"/>
    </source>
</evidence>
<name>A0ABZ0I2G3_9GAMM</name>
<keyword evidence="6" id="KW-0808">Transferase</keyword>
<dbReference type="Gene3D" id="2.170.190.11">
    <property type="entry name" value="Molybdopterin biosynthesis moea protein, domain 3"/>
    <property type="match status" value="1"/>
</dbReference>
<dbReference type="InterPro" id="IPR036135">
    <property type="entry name" value="MoeA_linker/N_sf"/>
</dbReference>
<accession>A0ABZ0I2G3</accession>
<dbReference type="EC" id="2.10.1.1" evidence="6"/>
<evidence type="ECO:0000313" key="9">
    <source>
        <dbReference type="Proteomes" id="UP001626537"/>
    </source>
</evidence>
<sequence length="403" mass="42212">MPFKPLIALSDALEQLLESADPCLGIADVSLGQSLGRVLAADQCALIDVPPADNSAMDGYAVRSADVGRSLRVSERVAAGDVAGCLAPDSIARIFTGGEIPAGADAVVMQEDVITHGELIELPEQIQAGQHIRSQGQDCKEGELLLSRGRKIRPQDMGLLASQGIAQIPVFHKLKVALLSTGNELREPGSGPLPPGAIYNSNRPMLLGLLIALGCDVVDLGIVRDTADATFNALSEAADSADLILSSGGVSVGEADHVRDAVSALGEIALWRIAIKPGKPFAYGRVRSTPFIGVPGNPSSAFVTFVLLARPYIRALQGQVDVAGDVLPARADFSVGSKGSRQEFLRVTTCFKGGEVWARPYANQSSGVLSSVSASDALAIVPIGETIEQGQVIQFMPLDNLLY</sequence>
<dbReference type="InterPro" id="IPR005110">
    <property type="entry name" value="MoeA_linker/N"/>
</dbReference>
<dbReference type="RefSeq" id="WP_407347894.1">
    <property type="nucleotide sequence ID" value="NZ_CP136864.1"/>
</dbReference>
<dbReference type="SUPFAM" id="SSF53218">
    <property type="entry name" value="Molybdenum cofactor biosynthesis proteins"/>
    <property type="match status" value="1"/>
</dbReference>
<dbReference type="InterPro" id="IPR005111">
    <property type="entry name" value="MoeA_C_domain_IV"/>
</dbReference>
<dbReference type="InterPro" id="IPR001453">
    <property type="entry name" value="MoaB/Mog_dom"/>
</dbReference>
<dbReference type="Gene3D" id="2.40.340.10">
    <property type="entry name" value="MoeA, C-terminal, domain IV"/>
    <property type="match status" value="1"/>
</dbReference>
<dbReference type="InterPro" id="IPR036688">
    <property type="entry name" value="MoeA_C_domain_IV_sf"/>
</dbReference>
<dbReference type="SUPFAM" id="SSF63882">
    <property type="entry name" value="MoeA N-terminal region -like"/>
    <property type="match status" value="1"/>
</dbReference>
<gene>
    <name evidence="8" type="ORF">R0135_15895</name>
</gene>
<dbReference type="Gene3D" id="3.90.105.10">
    <property type="entry name" value="Molybdopterin biosynthesis moea protein, domain 2"/>
    <property type="match status" value="1"/>
</dbReference>
<dbReference type="InterPro" id="IPR036425">
    <property type="entry name" value="MoaB/Mog-like_dom_sf"/>
</dbReference>
<evidence type="ECO:0000256" key="5">
    <source>
        <dbReference type="ARBA" id="ARBA00047317"/>
    </source>
</evidence>
<keyword evidence="6" id="KW-0500">Molybdenum</keyword>
<dbReference type="Proteomes" id="UP001626537">
    <property type="component" value="Chromosome"/>
</dbReference>
<dbReference type="CDD" id="cd00887">
    <property type="entry name" value="MoeA"/>
    <property type="match status" value="1"/>
</dbReference>
<dbReference type="SUPFAM" id="SSF63867">
    <property type="entry name" value="MoeA C-terminal domain-like"/>
    <property type="match status" value="1"/>
</dbReference>
<protein>
    <recommendedName>
        <fullName evidence="6">Molybdopterin molybdenumtransferase</fullName>
        <ecNumber evidence="6">2.10.1.1</ecNumber>
    </recommendedName>
</protein>
<keyword evidence="6" id="KW-0460">Magnesium</keyword>
<dbReference type="InterPro" id="IPR038987">
    <property type="entry name" value="MoeA-like"/>
</dbReference>
<dbReference type="Gene3D" id="3.40.980.10">
    <property type="entry name" value="MoaB/Mog-like domain"/>
    <property type="match status" value="1"/>
</dbReference>
<dbReference type="Pfam" id="PF03454">
    <property type="entry name" value="MoeA_C"/>
    <property type="match status" value="1"/>
</dbReference>
<dbReference type="PANTHER" id="PTHR10192">
    <property type="entry name" value="MOLYBDOPTERIN BIOSYNTHESIS PROTEIN"/>
    <property type="match status" value="1"/>
</dbReference>
<evidence type="ECO:0000256" key="2">
    <source>
        <dbReference type="ARBA" id="ARBA00005046"/>
    </source>
</evidence>
<dbReference type="NCBIfam" id="NF045515">
    <property type="entry name" value="Glp_gephyrin"/>
    <property type="match status" value="1"/>
</dbReference>
<dbReference type="Pfam" id="PF03453">
    <property type="entry name" value="MoeA_N"/>
    <property type="match status" value="1"/>
</dbReference>
<evidence type="ECO:0000256" key="6">
    <source>
        <dbReference type="RuleBase" id="RU365090"/>
    </source>
</evidence>
<keyword evidence="9" id="KW-1185">Reference proteome</keyword>
<comment type="similarity">
    <text evidence="3 6">Belongs to the MoeA family.</text>
</comment>
<evidence type="ECO:0000256" key="1">
    <source>
        <dbReference type="ARBA" id="ARBA00002901"/>
    </source>
</evidence>
<keyword evidence="6" id="KW-0479">Metal-binding</keyword>
<comment type="cofactor">
    <cofactor evidence="6">
        <name>Mg(2+)</name>
        <dbReference type="ChEBI" id="CHEBI:18420"/>
    </cofactor>
</comment>
<keyword evidence="4 6" id="KW-0501">Molybdenum cofactor biosynthesis</keyword>
<proteinExistence type="inferred from homology"/>